<evidence type="ECO:0008006" key="3">
    <source>
        <dbReference type="Google" id="ProtNLM"/>
    </source>
</evidence>
<dbReference type="EMBL" id="CADCTR010001016">
    <property type="protein sequence ID" value="CAA9277329.1"/>
    <property type="molecule type" value="Genomic_DNA"/>
</dbReference>
<accession>A0A6J4JI26</accession>
<feature type="signal peptide" evidence="1">
    <location>
        <begin position="1"/>
        <end position="23"/>
    </location>
</feature>
<evidence type="ECO:0000256" key="1">
    <source>
        <dbReference type="SAM" id="SignalP"/>
    </source>
</evidence>
<dbReference type="AlphaFoldDB" id="A0A6J4JI26"/>
<keyword evidence="1" id="KW-0732">Signal</keyword>
<feature type="chain" id="PRO_5027029972" description="Secreted protein" evidence="1">
    <location>
        <begin position="24"/>
        <end position="127"/>
    </location>
</feature>
<protein>
    <recommendedName>
        <fullName evidence="3">Secreted protein</fullName>
    </recommendedName>
</protein>
<organism evidence="2">
    <name type="scientific">uncultured Chloroflexia bacterium</name>
    <dbReference type="NCBI Taxonomy" id="1672391"/>
    <lineage>
        <taxon>Bacteria</taxon>
        <taxon>Bacillati</taxon>
        <taxon>Chloroflexota</taxon>
        <taxon>Chloroflexia</taxon>
        <taxon>environmental samples</taxon>
    </lineage>
</organism>
<name>A0A6J4JI26_9CHLR</name>
<gene>
    <name evidence="2" type="ORF">AVDCRST_MAG93-2963</name>
</gene>
<reference evidence="2" key="1">
    <citation type="submission" date="2020-02" db="EMBL/GenBank/DDBJ databases">
        <authorList>
            <person name="Meier V. D."/>
        </authorList>
    </citation>
    <scope>NUCLEOTIDE SEQUENCE</scope>
    <source>
        <strain evidence="2">AVDCRST_MAG93</strain>
    </source>
</reference>
<evidence type="ECO:0000313" key="2">
    <source>
        <dbReference type="EMBL" id="CAA9277329.1"/>
    </source>
</evidence>
<proteinExistence type="predicted"/>
<sequence>MRKLMMLAAMLAMVLVAAVPALASDSFDLDFEGNTFQNQEAENNSVQVIDDVSAGDDVISGNQTAVAVGTGSGDVGAAAGNDQSDNITIEQFQDSNQVIQQAQADDESLAFNSNDLFFGYYWYWYYF</sequence>